<dbReference type="EMBL" id="LMWX01000018">
    <property type="protein sequence ID" value="KUN85838.1"/>
    <property type="molecule type" value="Genomic_DNA"/>
</dbReference>
<keyword evidence="3" id="KW-1185">Reference proteome</keyword>
<feature type="signal peptide" evidence="1">
    <location>
        <begin position="1"/>
        <end position="35"/>
    </location>
</feature>
<evidence type="ECO:0000313" key="3">
    <source>
        <dbReference type="Proteomes" id="UP000053024"/>
    </source>
</evidence>
<dbReference type="RefSeq" id="WP_061920365.1">
    <property type="nucleotide sequence ID" value="NZ_JBEYBH010000006.1"/>
</dbReference>
<dbReference type="InterPro" id="IPR006311">
    <property type="entry name" value="TAT_signal"/>
</dbReference>
<feature type="chain" id="PRO_5007106944" description="ATP-binding protein" evidence="1">
    <location>
        <begin position="36"/>
        <end position="74"/>
    </location>
</feature>
<keyword evidence="1" id="KW-0732">Signal</keyword>
<gene>
    <name evidence="2" type="ORF">AQJ66_12870</name>
</gene>
<sequence length="74" mass="6974">MARHTSPLRPTARCALFVLAAAAAALAVGAPAASAKDDGAPLSGLTGPLAQTGPIGAVPTLEQLGGLLGGGSEA</sequence>
<evidence type="ECO:0000256" key="1">
    <source>
        <dbReference type="SAM" id="SignalP"/>
    </source>
</evidence>
<organism evidence="2 3">
    <name type="scientific">Streptomyces bungoensis</name>
    <dbReference type="NCBI Taxonomy" id="285568"/>
    <lineage>
        <taxon>Bacteria</taxon>
        <taxon>Bacillati</taxon>
        <taxon>Actinomycetota</taxon>
        <taxon>Actinomycetes</taxon>
        <taxon>Kitasatosporales</taxon>
        <taxon>Streptomycetaceae</taxon>
        <taxon>Streptomyces</taxon>
    </lineage>
</organism>
<comment type="caution">
    <text evidence="2">The sequence shown here is derived from an EMBL/GenBank/DDBJ whole genome shotgun (WGS) entry which is preliminary data.</text>
</comment>
<accession>A0A101T5C2</accession>
<protein>
    <recommendedName>
        <fullName evidence="4">ATP-binding protein</fullName>
    </recommendedName>
</protein>
<evidence type="ECO:0008006" key="4">
    <source>
        <dbReference type="Google" id="ProtNLM"/>
    </source>
</evidence>
<reference evidence="2 3" key="1">
    <citation type="submission" date="2015-10" db="EMBL/GenBank/DDBJ databases">
        <title>Draft genome sequence of Streptomyces bungoensis DSM 41781, type strain for the species Streptomyces bungoensis.</title>
        <authorList>
            <person name="Ruckert C."/>
            <person name="Winkler A."/>
            <person name="Kalinowski J."/>
            <person name="Kampfer P."/>
            <person name="Glaeser S."/>
        </authorList>
    </citation>
    <scope>NUCLEOTIDE SEQUENCE [LARGE SCALE GENOMIC DNA]</scope>
    <source>
        <strain evidence="2 3">DSM 41781</strain>
    </source>
</reference>
<proteinExistence type="predicted"/>
<dbReference type="Proteomes" id="UP000053024">
    <property type="component" value="Unassembled WGS sequence"/>
</dbReference>
<name>A0A101T5C2_9ACTN</name>
<evidence type="ECO:0000313" key="2">
    <source>
        <dbReference type="EMBL" id="KUN85838.1"/>
    </source>
</evidence>
<dbReference type="PROSITE" id="PS51318">
    <property type="entry name" value="TAT"/>
    <property type="match status" value="1"/>
</dbReference>
<dbReference type="AlphaFoldDB" id="A0A101T5C2"/>